<accession>A0A7C5EL18</accession>
<dbReference type="AlphaFoldDB" id="A0A7C5EL18"/>
<sequence>MTRRGFIELVVSLPGAILIGLLGCSHFQVDTFPAPSWNPPALAKPIIVKQERIFAHPGVENLRLSRVGVLYFRSPDHIPEVGPGITQLFYRELLARRPFQEVVLIPEPFTTEAEALKLARRHRLQLLVLGEVPYYLDGGTLGLSGLQLDLRVVEVDSGRLLWCLSDSLRARPRPIVSLMVVETRPRPTPDMGTLASKMAAQLAQTLEQGAPLPSEKEDQRSISRN</sequence>
<feature type="compositionally biased region" description="Basic and acidic residues" evidence="1">
    <location>
        <begin position="214"/>
        <end position="225"/>
    </location>
</feature>
<proteinExistence type="predicted"/>
<feature type="region of interest" description="Disordered" evidence="1">
    <location>
        <begin position="205"/>
        <end position="225"/>
    </location>
</feature>
<evidence type="ECO:0000313" key="2">
    <source>
        <dbReference type="EMBL" id="HGZ11016.1"/>
    </source>
</evidence>
<comment type="caution">
    <text evidence="2">The sequence shown here is derived from an EMBL/GenBank/DDBJ whole genome shotgun (WGS) entry which is preliminary data.</text>
</comment>
<protein>
    <submittedName>
        <fullName evidence="2">Uncharacterized protein</fullName>
    </submittedName>
</protein>
<name>A0A7C5EL18_9BACT</name>
<dbReference type="EMBL" id="DTKJ01000016">
    <property type="protein sequence ID" value="HGZ11016.1"/>
    <property type="molecule type" value="Genomic_DNA"/>
</dbReference>
<gene>
    <name evidence="2" type="ORF">ENW48_02205</name>
</gene>
<evidence type="ECO:0000256" key="1">
    <source>
        <dbReference type="SAM" id="MobiDB-lite"/>
    </source>
</evidence>
<dbReference type="PROSITE" id="PS51257">
    <property type="entry name" value="PROKAR_LIPOPROTEIN"/>
    <property type="match status" value="1"/>
</dbReference>
<reference evidence="2" key="1">
    <citation type="journal article" date="2020" name="mSystems">
        <title>Genome- and Community-Level Interaction Insights into Carbon Utilization and Element Cycling Functions of Hydrothermarchaeota in Hydrothermal Sediment.</title>
        <authorList>
            <person name="Zhou Z."/>
            <person name="Liu Y."/>
            <person name="Xu W."/>
            <person name="Pan J."/>
            <person name="Luo Z.H."/>
            <person name="Li M."/>
        </authorList>
    </citation>
    <scope>NUCLEOTIDE SEQUENCE [LARGE SCALE GENOMIC DNA]</scope>
    <source>
        <strain evidence="2">SpSt-853</strain>
    </source>
</reference>
<organism evidence="2">
    <name type="scientific">Desulfobacca acetoxidans</name>
    <dbReference type="NCBI Taxonomy" id="60893"/>
    <lineage>
        <taxon>Bacteria</taxon>
        <taxon>Pseudomonadati</taxon>
        <taxon>Thermodesulfobacteriota</taxon>
        <taxon>Desulfobaccia</taxon>
        <taxon>Desulfobaccales</taxon>
        <taxon>Desulfobaccaceae</taxon>
        <taxon>Desulfobacca</taxon>
    </lineage>
</organism>